<keyword evidence="2" id="KW-0732">Signal</keyword>
<dbReference type="KEGG" id="poz:I0K15_04685"/>
<reference evidence="4 5" key="1">
    <citation type="submission" date="2020-11" db="EMBL/GenBank/DDBJ databases">
        <title>Description of Pontivivens ytuae sp. nov. isolated from deep sea sediment of Mariana Trench.</title>
        <authorList>
            <person name="Wang Z."/>
            <person name="Sun Q.-L."/>
            <person name="Xu X.-D."/>
            <person name="Tang Y.-Z."/>
            <person name="Zhang J."/>
        </authorList>
    </citation>
    <scope>NUCLEOTIDE SEQUENCE [LARGE SCALE GENOMIC DNA]</scope>
    <source>
        <strain evidence="4 5">MT2928</strain>
    </source>
</reference>
<dbReference type="Gene3D" id="3.40.30.10">
    <property type="entry name" value="Glutaredoxin"/>
    <property type="match status" value="1"/>
</dbReference>
<keyword evidence="5" id="KW-1185">Reference proteome</keyword>
<dbReference type="PROSITE" id="PS00194">
    <property type="entry name" value="THIOREDOXIN_1"/>
    <property type="match status" value="1"/>
</dbReference>
<keyword evidence="1" id="KW-0676">Redox-active center</keyword>
<dbReference type="PANTHER" id="PTHR42852">
    <property type="entry name" value="THIOL:DISULFIDE INTERCHANGE PROTEIN DSBE"/>
    <property type="match status" value="1"/>
</dbReference>
<dbReference type="CDD" id="cd02966">
    <property type="entry name" value="TlpA_like_family"/>
    <property type="match status" value="1"/>
</dbReference>
<proteinExistence type="predicted"/>
<dbReference type="InterPro" id="IPR000866">
    <property type="entry name" value="AhpC/TSA"/>
</dbReference>
<dbReference type="PROSITE" id="PS51352">
    <property type="entry name" value="THIOREDOXIN_2"/>
    <property type="match status" value="1"/>
</dbReference>
<name>A0A7S9LVL3_9RHOB</name>
<dbReference type="InterPro" id="IPR013766">
    <property type="entry name" value="Thioredoxin_domain"/>
</dbReference>
<feature type="signal peptide" evidence="2">
    <location>
        <begin position="1"/>
        <end position="22"/>
    </location>
</feature>
<dbReference type="InterPro" id="IPR050553">
    <property type="entry name" value="Thioredoxin_ResA/DsbE_sf"/>
</dbReference>
<dbReference type="SUPFAM" id="SSF52833">
    <property type="entry name" value="Thioredoxin-like"/>
    <property type="match status" value="1"/>
</dbReference>
<dbReference type="Proteomes" id="UP000594800">
    <property type="component" value="Chromosome"/>
</dbReference>
<evidence type="ECO:0000313" key="5">
    <source>
        <dbReference type="Proteomes" id="UP000594800"/>
    </source>
</evidence>
<dbReference type="GO" id="GO:0015036">
    <property type="term" value="F:disulfide oxidoreductase activity"/>
    <property type="evidence" value="ECO:0007669"/>
    <property type="project" value="UniProtKB-ARBA"/>
</dbReference>
<dbReference type="GO" id="GO:0016209">
    <property type="term" value="F:antioxidant activity"/>
    <property type="evidence" value="ECO:0007669"/>
    <property type="project" value="InterPro"/>
</dbReference>
<feature type="domain" description="Thioredoxin" evidence="3">
    <location>
        <begin position="48"/>
        <end position="190"/>
    </location>
</feature>
<sequence>MTGKALSLVASALFYAAPLAMANGAAAQSLAEVVEPMREGDMRKLVVHSEPVELPDQTFTDPDGGEYSLADYAGQVVLVNFWATWCAPCREEMPDLDALQQTFGGDAFEVVTIATGRNSLAGIRAFFQEEEIEALPILLDPQGQLARRAGVLGLPVTVIMGPDGMELARLQGGAHWNDENARAVLTEIMAQSGV</sequence>
<gene>
    <name evidence="4" type="ORF">I0K15_04685</name>
</gene>
<organism evidence="4 5">
    <name type="scientific">Pontivivens ytuae</name>
    <dbReference type="NCBI Taxonomy" id="2789856"/>
    <lineage>
        <taxon>Bacteria</taxon>
        <taxon>Pseudomonadati</taxon>
        <taxon>Pseudomonadota</taxon>
        <taxon>Alphaproteobacteria</taxon>
        <taxon>Rhodobacterales</taxon>
        <taxon>Paracoccaceae</taxon>
        <taxon>Pontivivens</taxon>
    </lineage>
</organism>
<protein>
    <submittedName>
        <fullName evidence="4">TlpA family protein disulfide reductase</fullName>
    </submittedName>
</protein>
<dbReference type="Pfam" id="PF00578">
    <property type="entry name" value="AhpC-TSA"/>
    <property type="match status" value="1"/>
</dbReference>
<evidence type="ECO:0000256" key="2">
    <source>
        <dbReference type="SAM" id="SignalP"/>
    </source>
</evidence>
<dbReference type="EMBL" id="CP064942">
    <property type="protein sequence ID" value="QPH56112.1"/>
    <property type="molecule type" value="Genomic_DNA"/>
</dbReference>
<dbReference type="AlphaFoldDB" id="A0A7S9LVL3"/>
<evidence type="ECO:0000256" key="1">
    <source>
        <dbReference type="ARBA" id="ARBA00023284"/>
    </source>
</evidence>
<accession>A0A7S9LVL3</accession>
<dbReference type="PANTHER" id="PTHR42852:SF13">
    <property type="entry name" value="PROTEIN DIPZ"/>
    <property type="match status" value="1"/>
</dbReference>
<feature type="chain" id="PRO_5032869443" evidence="2">
    <location>
        <begin position="23"/>
        <end position="194"/>
    </location>
</feature>
<evidence type="ECO:0000259" key="3">
    <source>
        <dbReference type="PROSITE" id="PS51352"/>
    </source>
</evidence>
<dbReference type="InterPro" id="IPR036249">
    <property type="entry name" value="Thioredoxin-like_sf"/>
</dbReference>
<dbReference type="InterPro" id="IPR017937">
    <property type="entry name" value="Thioredoxin_CS"/>
</dbReference>
<evidence type="ECO:0000313" key="4">
    <source>
        <dbReference type="EMBL" id="QPH56112.1"/>
    </source>
</evidence>